<proteinExistence type="predicted"/>
<protein>
    <submittedName>
        <fullName evidence="1">Uncharacterized protein</fullName>
    </submittedName>
</protein>
<gene>
    <name evidence="1" type="ORF">CHUV0807_1345</name>
</gene>
<dbReference type="AlphaFoldDB" id="A0A1C3H4L3"/>
<accession>A0A1C3H4L3</accession>
<evidence type="ECO:0000313" key="2">
    <source>
        <dbReference type="Proteomes" id="UP000190837"/>
    </source>
</evidence>
<name>A0A1C3H4L3_9GAMM</name>
<evidence type="ECO:0000313" key="1">
    <source>
        <dbReference type="EMBL" id="SAM65377.1"/>
    </source>
</evidence>
<dbReference type="Proteomes" id="UP000190837">
    <property type="component" value="Unassembled WGS sequence"/>
</dbReference>
<sequence length="39" mass="4694">MRIHRDSFCIAIHLKPQTRRVAEDSTRLYGEATQHRMRL</sequence>
<dbReference type="EMBL" id="FKLO01000049">
    <property type="protein sequence ID" value="SAM65377.1"/>
    <property type="molecule type" value="Genomic_DNA"/>
</dbReference>
<organism evidence="1 2">
    <name type="scientific">Cardiobacterium hominis</name>
    <dbReference type="NCBI Taxonomy" id="2718"/>
    <lineage>
        <taxon>Bacteria</taxon>
        <taxon>Pseudomonadati</taxon>
        <taxon>Pseudomonadota</taxon>
        <taxon>Gammaproteobacteria</taxon>
        <taxon>Cardiobacteriales</taxon>
        <taxon>Cardiobacteriaceae</taxon>
        <taxon>Cardiobacterium</taxon>
    </lineage>
</organism>
<reference evidence="2" key="1">
    <citation type="submission" date="2016-04" db="EMBL/GenBank/DDBJ databases">
        <authorList>
            <person name="Tagini F."/>
        </authorList>
    </citation>
    <scope>NUCLEOTIDE SEQUENCE [LARGE SCALE GENOMIC DNA]</scope>
    <source>
        <strain evidence="2">CHUV0807</strain>
    </source>
</reference>